<comment type="caution">
    <text evidence="2">The sequence shown here is derived from an EMBL/GenBank/DDBJ whole genome shotgun (WGS) entry which is preliminary data.</text>
</comment>
<gene>
    <name evidence="2" type="ORF">EV02_1589</name>
</gene>
<evidence type="ECO:0000313" key="2">
    <source>
        <dbReference type="EMBL" id="KGG08912.1"/>
    </source>
</evidence>
<dbReference type="EMBL" id="JNAS01000002">
    <property type="protein sequence ID" value="KGG08912.1"/>
    <property type="molecule type" value="Genomic_DNA"/>
</dbReference>
<accession>A0A0A2B6W5</accession>
<keyword evidence="1" id="KW-0472">Membrane</keyword>
<evidence type="ECO:0000256" key="1">
    <source>
        <dbReference type="SAM" id="Phobius"/>
    </source>
</evidence>
<feature type="transmembrane region" description="Helical" evidence="1">
    <location>
        <begin position="12"/>
        <end position="28"/>
    </location>
</feature>
<reference evidence="3" key="1">
    <citation type="journal article" date="2014" name="Sci. Data">
        <title>Genomes of diverse isolates of the marine cyanobacterium Prochlorococcus.</title>
        <authorList>
            <person name="Biller S."/>
            <person name="Berube P."/>
            <person name="Thompson J."/>
            <person name="Kelly L."/>
            <person name="Roggensack S."/>
            <person name="Awad L."/>
            <person name="Roache-Johnson K."/>
            <person name="Ding H."/>
            <person name="Giovannoni S.J."/>
            <person name="Moore L.R."/>
            <person name="Chisholm S.W."/>
        </authorList>
    </citation>
    <scope>NUCLEOTIDE SEQUENCE [LARGE SCALE GENOMIC DNA]</scope>
    <source>
        <strain evidence="3">SB</strain>
    </source>
</reference>
<protein>
    <submittedName>
        <fullName evidence="2">Uncharacterized protein</fullName>
    </submittedName>
</protein>
<sequence length="52" mass="6023">MANNIDSTHISLITLTILMISFLIWLVLRTLKEGRKALTEINKDRSLNRKNI</sequence>
<name>A0A0A2B6W5_PROMR</name>
<organism evidence="2 3">
    <name type="scientific">Prochlorococcus marinus str. SB</name>
    <dbReference type="NCBI Taxonomy" id="59926"/>
    <lineage>
        <taxon>Bacteria</taxon>
        <taxon>Bacillati</taxon>
        <taxon>Cyanobacteriota</taxon>
        <taxon>Cyanophyceae</taxon>
        <taxon>Synechococcales</taxon>
        <taxon>Prochlorococcaceae</taxon>
        <taxon>Prochlorococcus</taxon>
    </lineage>
</organism>
<keyword evidence="1" id="KW-1133">Transmembrane helix</keyword>
<evidence type="ECO:0000313" key="3">
    <source>
        <dbReference type="Proteomes" id="UP000030345"/>
    </source>
</evidence>
<proteinExistence type="predicted"/>
<keyword evidence="1" id="KW-0812">Transmembrane</keyword>
<dbReference type="Proteomes" id="UP000030345">
    <property type="component" value="Unassembled WGS sequence"/>
</dbReference>
<dbReference type="AlphaFoldDB" id="A0A0A2B6W5"/>